<feature type="compositionally biased region" description="Basic and acidic residues" evidence="1">
    <location>
        <begin position="50"/>
        <end position="59"/>
    </location>
</feature>
<name>A0A0L9USG6_PHAAN</name>
<dbReference type="Gramene" id="KOM45698">
    <property type="protein sequence ID" value="KOM45698"/>
    <property type="gene ID" value="LR48_Vigan06g100400"/>
</dbReference>
<dbReference type="Proteomes" id="UP000053144">
    <property type="component" value="Chromosome 6"/>
</dbReference>
<accession>A0A0L9USG6</accession>
<reference evidence="3" key="1">
    <citation type="journal article" date="2015" name="Proc. Natl. Acad. Sci. U.S.A.">
        <title>Genome sequencing of adzuki bean (Vigna angularis) provides insight into high starch and low fat accumulation and domestication.</title>
        <authorList>
            <person name="Yang K."/>
            <person name="Tian Z."/>
            <person name="Chen C."/>
            <person name="Luo L."/>
            <person name="Zhao B."/>
            <person name="Wang Z."/>
            <person name="Yu L."/>
            <person name="Li Y."/>
            <person name="Sun Y."/>
            <person name="Li W."/>
            <person name="Chen Y."/>
            <person name="Li Y."/>
            <person name="Zhang Y."/>
            <person name="Ai D."/>
            <person name="Zhao J."/>
            <person name="Shang C."/>
            <person name="Ma Y."/>
            <person name="Wu B."/>
            <person name="Wang M."/>
            <person name="Gao L."/>
            <person name="Sun D."/>
            <person name="Zhang P."/>
            <person name="Guo F."/>
            <person name="Wang W."/>
            <person name="Li Y."/>
            <person name="Wang J."/>
            <person name="Varshney R.K."/>
            <person name="Wang J."/>
            <person name="Ling H.Q."/>
            <person name="Wan P."/>
        </authorList>
    </citation>
    <scope>NUCLEOTIDE SEQUENCE</scope>
    <source>
        <strain evidence="3">cv. Jingnong 6</strain>
    </source>
</reference>
<dbReference type="EMBL" id="CM003376">
    <property type="protein sequence ID" value="KOM45698.1"/>
    <property type="molecule type" value="Genomic_DNA"/>
</dbReference>
<feature type="region of interest" description="Disordered" evidence="1">
    <location>
        <begin position="1"/>
        <end position="25"/>
    </location>
</feature>
<evidence type="ECO:0000256" key="1">
    <source>
        <dbReference type="SAM" id="MobiDB-lite"/>
    </source>
</evidence>
<protein>
    <submittedName>
        <fullName evidence="2">Uncharacterized protein</fullName>
    </submittedName>
</protein>
<proteinExistence type="predicted"/>
<organism evidence="2 3">
    <name type="scientific">Phaseolus angularis</name>
    <name type="common">Azuki bean</name>
    <name type="synonym">Vigna angularis</name>
    <dbReference type="NCBI Taxonomy" id="3914"/>
    <lineage>
        <taxon>Eukaryota</taxon>
        <taxon>Viridiplantae</taxon>
        <taxon>Streptophyta</taxon>
        <taxon>Embryophyta</taxon>
        <taxon>Tracheophyta</taxon>
        <taxon>Spermatophyta</taxon>
        <taxon>Magnoliopsida</taxon>
        <taxon>eudicotyledons</taxon>
        <taxon>Gunneridae</taxon>
        <taxon>Pentapetalae</taxon>
        <taxon>rosids</taxon>
        <taxon>fabids</taxon>
        <taxon>Fabales</taxon>
        <taxon>Fabaceae</taxon>
        <taxon>Papilionoideae</taxon>
        <taxon>50 kb inversion clade</taxon>
        <taxon>NPAAA clade</taxon>
        <taxon>indigoferoid/millettioid clade</taxon>
        <taxon>Phaseoleae</taxon>
        <taxon>Vigna</taxon>
    </lineage>
</organism>
<evidence type="ECO:0000313" key="3">
    <source>
        <dbReference type="Proteomes" id="UP000053144"/>
    </source>
</evidence>
<gene>
    <name evidence="2" type="ORF">LR48_Vigan06g100400</name>
</gene>
<feature type="region of interest" description="Disordered" evidence="1">
    <location>
        <begin position="43"/>
        <end position="100"/>
    </location>
</feature>
<dbReference type="AlphaFoldDB" id="A0A0L9USG6"/>
<evidence type="ECO:0000313" key="2">
    <source>
        <dbReference type="EMBL" id="KOM45698.1"/>
    </source>
</evidence>
<feature type="compositionally biased region" description="Polar residues" evidence="1">
    <location>
        <begin position="60"/>
        <end position="75"/>
    </location>
</feature>
<sequence length="242" mass="27011">MPQSSEGTTPLRLLKEKSNPSRLKQFTKEADLLAKMDKRKSSVFSMMIARRKEELKKSGEGSSTRPPLPKSTTPSRMEKSVSSHKRSSRSAPEGPLRTGPLDLNVRIAHYTQFNLSPEEKKYFNVMTFEEATDIAYELSIRPNVCMTYVVGTPKGAASIEELQTAHPDLEVALKENEELNRHLEEAQEVSISHSGYDVMKMVVDGQLLDVPLSLAPVEEVSPVLAKEPQCIEVVVEDIEEEA</sequence>